<evidence type="ECO:0000313" key="6">
    <source>
        <dbReference type="Proteomes" id="UP001297600"/>
    </source>
</evidence>
<comment type="caution">
    <text evidence="5">The sequence shown here is derived from an EMBL/GenBank/DDBJ whole genome shotgun (WGS) entry which is preliminary data.</text>
</comment>
<evidence type="ECO:0000256" key="2">
    <source>
        <dbReference type="PROSITE-ProRule" id="PRU00169"/>
    </source>
</evidence>
<evidence type="ECO:0000256" key="1">
    <source>
        <dbReference type="ARBA" id="ARBA00023125"/>
    </source>
</evidence>
<keyword evidence="6" id="KW-1185">Reference proteome</keyword>
<dbReference type="PROSITE" id="PS00622">
    <property type="entry name" value="HTH_LUXR_1"/>
    <property type="match status" value="1"/>
</dbReference>
<dbReference type="InterPro" id="IPR001789">
    <property type="entry name" value="Sig_transdc_resp-reg_receiver"/>
</dbReference>
<protein>
    <submittedName>
        <fullName evidence="5">Response regulator</fullName>
    </submittedName>
</protein>
<reference evidence="5 6" key="1">
    <citation type="submission" date="2022-02" db="EMBL/GenBank/DDBJ databases">
        <title>Mesosutterella porci, a novel member of the family Sutterellaceae from pig feces.</title>
        <authorList>
            <person name="Wylensek D."/>
            <person name="Clavel T."/>
        </authorList>
    </citation>
    <scope>NUCLEOTIDE SEQUENCE [LARGE SCALE GENOMIC DNA]</scope>
    <source>
        <strain evidence="6">oilRF-744-wt-GAM-9</strain>
    </source>
</reference>
<feature type="modified residue" description="4-aspartylphosphate" evidence="2">
    <location>
        <position position="57"/>
    </location>
</feature>
<feature type="domain" description="Response regulatory" evidence="4">
    <location>
        <begin position="8"/>
        <end position="122"/>
    </location>
</feature>
<dbReference type="InterPro" id="IPR011006">
    <property type="entry name" value="CheY-like_superfamily"/>
</dbReference>
<dbReference type="Gene3D" id="1.10.10.10">
    <property type="entry name" value="Winged helix-like DNA-binding domain superfamily/Winged helix DNA-binding domain"/>
    <property type="match status" value="1"/>
</dbReference>
<dbReference type="EMBL" id="JAKNCT010000010">
    <property type="protein sequence ID" value="MCG5031564.1"/>
    <property type="molecule type" value="Genomic_DNA"/>
</dbReference>
<proteinExistence type="predicted"/>
<evidence type="ECO:0000259" key="4">
    <source>
        <dbReference type="PROSITE" id="PS50110"/>
    </source>
</evidence>
<keyword evidence="2" id="KW-0597">Phosphoprotein</keyword>
<dbReference type="SUPFAM" id="SSF52172">
    <property type="entry name" value="CheY-like"/>
    <property type="match status" value="1"/>
</dbReference>
<dbReference type="InterPro" id="IPR036388">
    <property type="entry name" value="WH-like_DNA-bd_sf"/>
</dbReference>
<dbReference type="PROSITE" id="PS50043">
    <property type="entry name" value="HTH_LUXR_2"/>
    <property type="match status" value="1"/>
</dbReference>
<dbReference type="InterPro" id="IPR039420">
    <property type="entry name" value="WalR-like"/>
</dbReference>
<sequence>MTVSSVPLVRIIDDEETVRNSERFILKIVGLESEVFESAEEFLARGDFSRPGCLILDIRMGGMSGLELQKKLLDRGCDLPVLFLSGHGTVQSAVLALKRGAADFLEKPVRPEKLQSIVQRLIEDNLRARACRLQKSERRALFDTLTDREKMVLRQVAQGALNKQIAIDLGIAEQTVKIHRANALHKLRIRTAVDAHAFLLSIDERPQEQP</sequence>
<dbReference type="PANTHER" id="PTHR43214:SF44">
    <property type="entry name" value="TWO-COMPONENT RESPONSE REGULATOR"/>
    <property type="match status" value="1"/>
</dbReference>
<organism evidence="5 6">
    <name type="scientific">Mesosutterella porci</name>
    <dbReference type="NCBI Taxonomy" id="2915351"/>
    <lineage>
        <taxon>Bacteria</taxon>
        <taxon>Pseudomonadati</taxon>
        <taxon>Pseudomonadota</taxon>
        <taxon>Betaproteobacteria</taxon>
        <taxon>Burkholderiales</taxon>
        <taxon>Sutterellaceae</taxon>
        <taxon>Mesosutterella</taxon>
    </lineage>
</organism>
<dbReference type="InterPro" id="IPR000792">
    <property type="entry name" value="Tscrpt_reg_LuxR_C"/>
</dbReference>
<evidence type="ECO:0000313" key="5">
    <source>
        <dbReference type="EMBL" id="MCG5031564.1"/>
    </source>
</evidence>
<keyword evidence="1" id="KW-0238">DNA-binding</keyword>
<evidence type="ECO:0000259" key="3">
    <source>
        <dbReference type="PROSITE" id="PS50043"/>
    </source>
</evidence>
<dbReference type="PROSITE" id="PS50110">
    <property type="entry name" value="RESPONSE_REGULATORY"/>
    <property type="match status" value="1"/>
</dbReference>
<accession>A0ABS9MTB1</accession>
<dbReference type="CDD" id="cd06170">
    <property type="entry name" value="LuxR_C_like"/>
    <property type="match status" value="1"/>
</dbReference>
<dbReference type="SMART" id="SM00448">
    <property type="entry name" value="REC"/>
    <property type="match status" value="1"/>
</dbReference>
<dbReference type="PANTHER" id="PTHR43214">
    <property type="entry name" value="TWO-COMPONENT RESPONSE REGULATOR"/>
    <property type="match status" value="1"/>
</dbReference>
<name>A0ABS9MTB1_9BURK</name>
<dbReference type="Proteomes" id="UP001297600">
    <property type="component" value="Unassembled WGS sequence"/>
</dbReference>
<dbReference type="Pfam" id="PF00196">
    <property type="entry name" value="GerE"/>
    <property type="match status" value="1"/>
</dbReference>
<feature type="domain" description="HTH luxR-type" evidence="3">
    <location>
        <begin position="138"/>
        <end position="203"/>
    </location>
</feature>
<dbReference type="Pfam" id="PF00072">
    <property type="entry name" value="Response_reg"/>
    <property type="match status" value="1"/>
</dbReference>
<dbReference type="Gene3D" id="3.40.50.2300">
    <property type="match status" value="1"/>
</dbReference>
<gene>
    <name evidence="5" type="ORF">MAF45_08935</name>
</gene>
<dbReference type="RefSeq" id="WP_237979459.1">
    <property type="nucleotide sequence ID" value="NZ_JAKNCT010000010.1"/>
</dbReference>
<dbReference type="SMART" id="SM00421">
    <property type="entry name" value="HTH_LUXR"/>
    <property type="match status" value="1"/>
</dbReference>
<dbReference type="PRINTS" id="PR00038">
    <property type="entry name" value="HTHLUXR"/>
</dbReference>